<accession>F7AFQ9</accession>
<dbReference type="AlphaFoldDB" id="F7AFQ9"/>
<name>F7AFQ9_CIOIN</name>
<feature type="compositionally biased region" description="Polar residues" evidence="1">
    <location>
        <begin position="418"/>
        <end position="429"/>
    </location>
</feature>
<protein>
    <submittedName>
        <fullName evidence="2">Uncharacterized protein</fullName>
    </submittedName>
</protein>
<dbReference type="EMBL" id="EAAA01001305">
    <property type="status" value="NOT_ANNOTATED_CDS"/>
    <property type="molecule type" value="Genomic_DNA"/>
</dbReference>
<proteinExistence type="predicted"/>
<keyword evidence="3" id="KW-1185">Reference proteome</keyword>
<feature type="compositionally biased region" description="Polar residues" evidence="1">
    <location>
        <begin position="16"/>
        <end position="30"/>
    </location>
</feature>
<organism evidence="2 3">
    <name type="scientific">Ciona intestinalis</name>
    <name type="common">Transparent sea squirt</name>
    <name type="synonym">Ascidia intestinalis</name>
    <dbReference type="NCBI Taxonomy" id="7719"/>
    <lineage>
        <taxon>Eukaryota</taxon>
        <taxon>Metazoa</taxon>
        <taxon>Chordata</taxon>
        <taxon>Tunicata</taxon>
        <taxon>Ascidiacea</taxon>
        <taxon>Phlebobranchia</taxon>
        <taxon>Cionidae</taxon>
        <taxon>Ciona</taxon>
    </lineage>
</organism>
<feature type="compositionally biased region" description="Polar residues" evidence="1">
    <location>
        <begin position="119"/>
        <end position="137"/>
    </location>
</feature>
<reference evidence="2" key="4">
    <citation type="submission" date="2025-09" db="UniProtKB">
        <authorList>
            <consortium name="Ensembl"/>
        </authorList>
    </citation>
    <scope>IDENTIFICATION</scope>
</reference>
<feature type="region of interest" description="Disordered" evidence="1">
    <location>
        <begin position="113"/>
        <end position="158"/>
    </location>
</feature>
<dbReference type="Ensembl" id="ENSCINT00000026279.2">
    <property type="protein sequence ID" value="ENSCINP00000026033.2"/>
    <property type="gene ID" value="ENSCING00000014381.2"/>
</dbReference>
<dbReference type="InParanoid" id="F7AFQ9"/>
<feature type="region of interest" description="Disordered" evidence="1">
    <location>
        <begin position="1"/>
        <end position="85"/>
    </location>
</feature>
<feature type="compositionally biased region" description="Basic and acidic residues" evidence="1">
    <location>
        <begin position="434"/>
        <end position="482"/>
    </location>
</feature>
<dbReference type="STRING" id="7719.ENSCINP00000026033"/>
<feature type="compositionally biased region" description="Basic and acidic residues" evidence="1">
    <location>
        <begin position="61"/>
        <end position="70"/>
    </location>
</feature>
<dbReference type="PANTHER" id="PTHR19327">
    <property type="entry name" value="GOLGIN"/>
    <property type="match status" value="1"/>
</dbReference>
<sequence>MFKGLKDRIASDSRRTTPVASPAVKTNNAKGQGGQATPQTPTKPEKPTPQDNGAPETPVKTTEETTKGDQDETSTPNQPTAAGGFFKRLEFLTPLKDQMAAKLNESRESINSLVDDIKPTNTPNKNVNQNHSGHQANDSSHPSESPHPDPASSGDHNAIDVNSITKDQLLNKVFRLEKTLHKYREKYSEMVRNFQTTLKDNEKMKVVMQQMQDKNMRRIQEMKEAADLDKQAKKHLEEELTFSLEEKEQRIEVLQTQIQLLKVGESDAPKGDDKVRSLEVALKESEEQTRTLQSELNMKMEMIEELKQNNIEERSKLVRQLKQAKSVVEQLEQDKGMAVAEAKRLTHEAMEAKDGELNGFRQQVQQLQEQLLNVETEKEEQSRNLSDKLESALTEVKNLEDEKQKIVEEAEATRESMEQQIAKRQSQEQLKIAQEQKEESLNHVKEEHEEEMRKMEEKYEQDKVNLRSEHDEKMREQMKQHE</sequence>
<evidence type="ECO:0000256" key="1">
    <source>
        <dbReference type="SAM" id="MobiDB-lite"/>
    </source>
</evidence>
<dbReference type="FunCoup" id="F7AFQ9">
    <property type="interactions" value="1"/>
</dbReference>
<feature type="region of interest" description="Disordered" evidence="1">
    <location>
        <begin position="410"/>
        <end position="482"/>
    </location>
</feature>
<reference evidence="2" key="3">
    <citation type="submission" date="2025-08" db="UniProtKB">
        <authorList>
            <consortium name="Ensembl"/>
        </authorList>
    </citation>
    <scope>IDENTIFICATION</scope>
</reference>
<dbReference type="GeneTree" id="ENSGT00730000111139"/>
<dbReference type="HOGENOM" id="CLU_566908_0_0_1"/>
<evidence type="ECO:0000313" key="3">
    <source>
        <dbReference type="Proteomes" id="UP000008144"/>
    </source>
</evidence>
<feature type="compositionally biased region" description="Basic and acidic residues" evidence="1">
    <location>
        <begin position="1"/>
        <end position="15"/>
    </location>
</feature>
<dbReference type="Proteomes" id="UP000008144">
    <property type="component" value="Chromosome 14"/>
</dbReference>
<evidence type="ECO:0000313" key="2">
    <source>
        <dbReference type="Ensembl" id="ENSCINP00000026033.2"/>
    </source>
</evidence>
<dbReference type="OMA" id="PSEDSIH"/>
<dbReference type="PANTHER" id="PTHR19327:SF0">
    <property type="entry name" value="GOLGIN SUBFAMILY A MEMBER 4"/>
    <property type="match status" value="1"/>
</dbReference>
<reference evidence="2" key="2">
    <citation type="journal article" date="2008" name="Genome Biol.">
        <title>Improved genome assembly and evidence-based global gene model set for the chordate Ciona intestinalis: new insight into intron and operon populations.</title>
        <authorList>
            <person name="Satou Y."/>
            <person name="Mineta K."/>
            <person name="Ogasawara M."/>
            <person name="Sasakura Y."/>
            <person name="Shoguchi E."/>
            <person name="Ueno K."/>
            <person name="Yamada L."/>
            <person name="Matsumoto J."/>
            <person name="Wasserscheid J."/>
            <person name="Dewar K."/>
            <person name="Wiley G.B."/>
            <person name="Macmil S.L."/>
            <person name="Roe B.A."/>
            <person name="Zeller R.W."/>
            <person name="Hastings K.E."/>
            <person name="Lemaire P."/>
            <person name="Lindquist E."/>
            <person name="Endo T."/>
            <person name="Hotta K."/>
            <person name="Inaba K."/>
        </authorList>
    </citation>
    <scope>NUCLEOTIDE SEQUENCE [LARGE SCALE GENOMIC DNA]</scope>
    <source>
        <strain evidence="2">wild type</strain>
    </source>
</reference>
<reference evidence="3" key="1">
    <citation type="journal article" date="2002" name="Science">
        <title>The draft genome of Ciona intestinalis: insights into chordate and vertebrate origins.</title>
        <authorList>
            <person name="Dehal P."/>
            <person name="Satou Y."/>
            <person name="Campbell R.K."/>
            <person name="Chapman J."/>
            <person name="Degnan B."/>
            <person name="De Tomaso A."/>
            <person name="Davidson B."/>
            <person name="Di Gregorio A."/>
            <person name="Gelpke M."/>
            <person name="Goodstein D.M."/>
            <person name="Harafuji N."/>
            <person name="Hastings K.E."/>
            <person name="Ho I."/>
            <person name="Hotta K."/>
            <person name="Huang W."/>
            <person name="Kawashima T."/>
            <person name="Lemaire P."/>
            <person name="Martinez D."/>
            <person name="Meinertzhagen I.A."/>
            <person name="Necula S."/>
            <person name="Nonaka M."/>
            <person name="Putnam N."/>
            <person name="Rash S."/>
            <person name="Saiga H."/>
            <person name="Satake M."/>
            <person name="Terry A."/>
            <person name="Yamada L."/>
            <person name="Wang H.G."/>
            <person name="Awazu S."/>
            <person name="Azumi K."/>
            <person name="Boore J."/>
            <person name="Branno M."/>
            <person name="Chin-Bow S."/>
            <person name="DeSantis R."/>
            <person name="Doyle S."/>
            <person name="Francino P."/>
            <person name="Keys D.N."/>
            <person name="Haga S."/>
            <person name="Hayashi H."/>
            <person name="Hino K."/>
            <person name="Imai K.S."/>
            <person name="Inaba K."/>
            <person name="Kano S."/>
            <person name="Kobayashi K."/>
            <person name="Kobayashi M."/>
            <person name="Lee B.I."/>
            <person name="Makabe K.W."/>
            <person name="Manohar C."/>
            <person name="Matassi G."/>
            <person name="Medina M."/>
            <person name="Mochizuki Y."/>
            <person name="Mount S."/>
            <person name="Morishita T."/>
            <person name="Miura S."/>
            <person name="Nakayama A."/>
            <person name="Nishizaka S."/>
            <person name="Nomoto H."/>
            <person name="Ohta F."/>
            <person name="Oishi K."/>
            <person name="Rigoutsos I."/>
            <person name="Sano M."/>
            <person name="Sasaki A."/>
            <person name="Sasakura Y."/>
            <person name="Shoguchi E."/>
            <person name="Shin-i T."/>
            <person name="Spagnuolo A."/>
            <person name="Stainier D."/>
            <person name="Suzuki M.M."/>
            <person name="Tassy O."/>
            <person name="Takatori N."/>
            <person name="Tokuoka M."/>
            <person name="Yagi K."/>
            <person name="Yoshizaki F."/>
            <person name="Wada S."/>
            <person name="Zhang C."/>
            <person name="Hyatt P.D."/>
            <person name="Larimer F."/>
            <person name="Detter C."/>
            <person name="Doggett N."/>
            <person name="Glavina T."/>
            <person name="Hawkins T."/>
            <person name="Richardson P."/>
            <person name="Lucas S."/>
            <person name="Kohara Y."/>
            <person name="Levine M."/>
            <person name="Satoh N."/>
            <person name="Rokhsar D.S."/>
        </authorList>
    </citation>
    <scope>NUCLEOTIDE SEQUENCE [LARGE SCALE GENOMIC DNA]</scope>
</reference>